<feature type="region of interest" description="Disordered" evidence="1">
    <location>
        <begin position="1"/>
        <end position="83"/>
    </location>
</feature>
<protein>
    <submittedName>
        <fullName evidence="2">Uncharacterized protein</fullName>
    </submittedName>
</protein>
<feature type="compositionally biased region" description="Low complexity" evidence="1">
    <location>
        <begin position="16"/>
        <end position="27"/>
    </location>
</feature>
<evidence type="ECO:0000256" key="1">
    <source>
        <dbReference type="SAM" id="MobiDB-lite"/>
    </source>
</evidence>
<organism evidence="2 3">
    <name type="scientific">Cymbomonas tetramitiformis</name>
    <dbReference type="NCBI Taxonomy" id="36881"/>
    <lineage>
        <taxon>Eukaryota</taxon>
        <taxon>Viridiplantae</taxon>
        <taxon>Chlorophyta</taxon>
        <taxon>Pyramimonadophyceae</taxon>
        <taxon>Pyramimonadales</taxon>
        <taxon>Pyramimonadaceae</taxon>
        <taxon>Cymbomonas</taxon>
    </lineage>
</organism>
<comment type="caution">
    <text evidence="2">The sequence shown here is derived from an EMBL/GenBank/DDBJ whole genome shotgun (WGS) entry which is preliminary data.</text>
</comment>
<sequence length="105" mass="10720">MSAPFATDSDCAPQGQAQNANRARAAQSSMQGILYGGAPEQPAGGNRGAPAHGVAGSAPFATSASYHDENSNHHQTYLQSKRAADVGASKLVTHVTDMTSMTGFA</sequence>
<evidence type="ECO:0000313" key="2">
    <source>
        <dbReference type="EMBL" id="KAK3250983.1"/>
    </source>
</evidence>
<gene>
    <name evidence="2" type="ORF">CYMTET_39666</name>
</gene>
<name>A0AAE0CAU5_9CHLO</name>
<keyword evidence="3" id="KW-1185">Reference proteome</keyword>
<evidence type="ECO:0000313" key="3">
    <source>
        <dbReference type="Proteomes" id="UP001190700"/>
    </source>
</evidence>
<accession>A0AAE0CAU5</accession>
<reference evidence="2 3" key="1">
    <citation type="journal article" date="2015" name="Genome Biol. Evol.">
        <title>Comparative Genomics of a Bacterivorous Green Alga Reveals Evolutionary Causalities and Consequences of Phago-Mixotrophic Mode of Nutrition.</title>
        <authorList>
            <person name="Burns J.A."/>
            <person name="Paasch A."/>
            <person name="Narechania A."/>
            <person name="Kim E."/>
        </authorList>
    </citation>
    <scope>NUCLEOTIDE SEQUENCE [LARGE SCALE GENOMIC DNA]</scope>
    <source>
        <strain evidence="2 3">PLY_AMNH</strain>
    </source>
</reference>
<dbReference type="AlphaFoldDB" id="A0AAE0CAU5"/>
<dbReference type="EMBL" id="LGRX02026358">
    <property type="protein sequence ID" value="KAK3250983.1"/>
    <property type="molecule type" value="Genomic_DNA"/>
</dbReference>
<dbReference type="Proteomes" id="UP001190700">
    <property type="component" value="Unassembled WGS sequence"/>
</dbReference>
<proteinExistence type="predicted"/>